<dbReference type="Proteomes" id="UP000192247">
    <property type="component" value="Unassembled WGS sequence"/>
</dbReference>
<dbReference type="InterPro" id="IPR013766">
    <property type="entry name" value="Thioredoxin_domain"/>
</dbReference>
<feature type="site" description="Deprotonates C-terminal active site Cys" evidence="3">
    <location>
        <position position="25"/>
    </location>
</feature>
<feature type="domain" description="Thioredoxin" evidence="5">
    <location>
        <begin position="1"/>
        <end position="105"/>
    </location>
</feature>
<evidence type="ECO:0000259" key="5">
    <source>
        <dbReference type="PROSITE" id="PS51352"/>
    </source>
</evidence>
<evidence type="ECO:0000313" key="7">
    <source>
        <dbReference type="Proteomes" id="UP000192247"/>
    </source>
</evidence>
<dbReference type="AlphaFoldDB" id="A0A1V9XK55"/>
<keyword evidence="7" id="KW-1185">Reference proteome</keyword>
<feature type="site" description="Contributes to redox potential value" evidence="3">
    <location>
        <position position="32"/>
    </location>
</feature>
<reference evidence="6 7" key="1">
    <citation type="journal article" date="2017" name="Gigascience">
        <title>Draft genome of the honey bee ectoparasitic mite, Tropilaelaps mercedesae, is shaped by the parasitic life history.</title>
        <authorList>
            <person name="Dong X."/>
            <person name="Armstrong S.D."/>
            <person name="Xia D."/>
            <person name="Makepeace B.L."/>
            <person name="Darby A.C."/>
            <person name="Kadowaki T."/>
        </authorList>
    </citation>
    <scope>NUCLEOTIDE SEQUENCE [LARGE SCALE GENOMIC DNA]</scope>
    <source>
        <strain evidence="6">Wuxi-XJTLU</strain>
    </source>
</reference>
<dbReference type="CDD" id="cd02947">
    <property type="entry name" value="TRX_family"/>
    <property type="match status" value="1"/>
</dbReference>
<comment type="caution">
    <text evidence="6">The sequence shown here is derived from an EMBL/GenBank/DDBJ whole genome shotgun (WGS) entry which is preliminary data.</text>
</comment>
<dbReference type="STRING" id="418985.A0A1V9XK55"/>
<proteinExistence type="inferred from homology"/>
<sequence length="105" mass="12061">MIQQVKSFEEYKKFITTPGKVVFVDFYATWCGPCKFISPEFEKLSTQYPDCLFIKVDVEEVEKASEENNVSNLPTFMAFKDGKKIDDMVGADVENLRKFVAKNQA</sequence>
<dbReference type="FunFam" id="3.40.30.10:FF:000245">
    <property type="entry name" value="Thioredoxin"/>
    <property type="match status" value="1"/>
</dbReference>
<evidence type="ECO:0000313" key="6">
    <source>
        <dbReference type="EMBL" id="OQR73836.1"/>
    </source>
</evidence>
<dbReference type="Pfam" id="PF00085">
    <property type="entry name" value="Thioredoxin"/>
    <property type="match status" value="1"/>
</dbReference>
<dbReference type="PROSITE" id="PS00194">
    <property type="entry name" value="THIOREDOXIN_1"/>
    <property type="match status" value="1"/>
</dbReference>
<dbReference type="EMBL" id="MNPL01009181">
    <property type="protein sequence ID" value="OQR73836.1"/>
    <property type="molecule type" value="Genomic_DNA"/>
</dbReference>
<dbReference type="InParanoid" id="A0A1V9XK55"/>
<dbReference type="GO" id="GO:0015035">
    <property type="term" value="F:protein-disulfide reductase activity"/>
    <property type="evidence" value="ECO:0007669"/>
    <property type="project" value="InterPro"/>
</dbReference>
<accession>A0A1V9XK55</accession>
<dbReference type="InterPro" id="IPR005746">
    <property type="entry name" value="Thioredoxin"/>
</dbReference>
<gene>
    <name evidence="6" type="ORF">BIW11_09482</name>
</gene>
<feature type="active site" description="Nucleophile" evidence="3">
    <location>
        <position position="34"/>
    </location>
</feature>
<dbReference type="PIRSF" id="PIRSF000077">
    <property type="entry name" value="Thioredoxin"/>
    <property type="match status" value="1"/>
</dbReference>
<dbReference type="OrthoDB" id="2121326at2759"/>
<dbReference type="PANTHER" id="PTHR46115">
    <property type="entry name" value="THIOREDOXIN-LIKE PROTEIN 1"/>
    <property type="match status" value="1"/>
</dbReference>
<dbReference type="SUPFAM" id="SSF52833">
    <property type="entry name" value="Thioredoxin-like"/>
    <property type="match status" value="1"/>
</dbReference>
<feature type="disulfide bond" description="Redox-active" evidence="4">
    <location>
        <begin position="31"/>
        <end position="34"/>
    </location>
</feature>
<dbReference type="PRINTS" id="PR00421">
    <property type="entry name" value="THIOREDOXIN"/>
</dbReference>
<name>A0A1V9XK55_9ACAR</name>
<evidence type="ECO:0000256" key="4">
    <source>
        <dbReference type="PIRSR" id="PIRSR000077-4"/>
    </source>
</evidence>
<keyword evidence="4" id="KW-0676">Redox-active center</keyword>
<evidence type="ECO:0000256" key="1">
    <source>
        <dbReference type="ARBA" id="ARBA00023157"/>
    </source>
</evidence>
<comment type="similarity">
    <text evidence="2">Belongs to the thioredoxin family.</text>
</comment>
<dbReference type="InterPro" id="IPR017937">
    <property type="entry name" value="Thioredoxin_CS"/>
</dbReference>
<feature type="site" description="Contributes to redox potential value" evidence="3">
    <location>
        <position position="33"/>
    </location>
</feature>
<feature type="active site" description="Nucleophile" evidence="3">
    <location>
        <position position="31"/>
    </location>
</feature>
<protein>
    <recommendedName>
        <fullName evidence="2">Thioredoxin</fullName>
    </recommendedName>
</protein>
<evidence type="ECO:0000256" key="2">
    <source>
        <dbReference type="PIRNR" id="PIRNR000077"/>
    </source>
</evidence>
<evidence type="ECO:0000256" key="3">
    <source>
        <dbReference type="PIRSR" id="PIRSR000077-1"/>
    </source>
</evidence>
<organism evidence="6 7">
    <name type="scientific">Tropilaelaps mercedesae</name>
    <dbReference type="NCBI Taxonomy" id="418985"/>
    <lineage>
        <taxon>Eukaryota</taxon>
        <taxon>Metazoa</taxon>
        <taxon>Ecdysozoa</taxon>
        <taxon>Arthropoda</taxon>
        <taxon>Chelicerata</taxon>
        <taxon>Arachnida</taxon>
        <taxon>Acari</taxon>
        <taxon>Parasitiformes</taxon>
        <taxon>Mesostigmata</taxon>
        <taxon>Gamasina</taxon>
        <taxon>Dermanyssoidea</taxon>
        <taxon>Laelapidae</taxon>
        <taxon>Tropilaelaps</taxon>
    </lineage>
</organism>
<dbReference type="InterPro" id="IPR036249">
    <property type="entry name" value="Thioredoxin-like_sf"/>
</dbReference>
<keyword evidence="1 4" id="KW-1015">Disulfide bond</keyword>
<dbReference type="Gene3D" id="3.40.30.10">
    <property type="entry name" value="Glutaredoxin"/>
    <property type="match status" value="1"/>
</dbReference>
<dbReference type="PROSITE" id="PS51352">
    <property type="entry name" value="THIOREDOXIN_2"/>
    <property type="match status" value="1"/>
</dbReference>